<gene>
    <name evidence="1" type="ORF">RHMOL_Rhmol13G0137500</name>
</gene>
<protein>
    <submittedName>
        <fullName evidence="1">Uncharacterized protein</fullName>
    </submittedName>
</protein>
<proteinExistence type="predicted"/>
<evidence type="ECO:0000313" key="1">
    <source>
        <dbReference type="EMBL" id="KAI8524271.1"/>
    </source>
</evidence>
<keyword evidence="2" id="KW-1185">Reference proteome</keyword>
<reference evidence="1" key="1">
    <citation type="submission" date="2022-02" db="EMBL/GenBank/DDBJ databases">
        <title>Plant Genome Project.</title>
        <authorList>
            <person name="Zhang R.-G."/>
        </authorList>
    </citation>
    <scope>NUCLEOTIDE SEQUENCE</scope>
    <source>
        <strain evidence="1">AT1</strain>
    </source>
</reference>
<name>A0ACC0L7Q8_RHOML</name>
<accession>A0ACC0L7Q8</accession>
<sequence length="994" mass="111792">MMRGERRFGGGDVRIRSPPRVGYRGGRDYSPPRRQTNSPTRAGTRGRDYLRNPRTGSPRPVGRPTRESRDYPRNPRTGSPPLVSRPGRETRDFSRPYDGSHERRLSVSGDLEKPRSDYGWRLGDNDRDGQLQKQSRFNDDLSQKFQWEHLFDESKGMNGNANHSSKHYPDYGIGTTLTGVTTERSYQSGGLAETGRSGTRGEKLVSMEVERGRNFAASYPLESGTQSSYGIDGGGLSLQSGKLLNIALHENEDPRFRDQMPADKLPARDMYKGEEFSKFYSRQEKPPFYSRDTSRYAIPSSQPQGSSSVPFGRSMDDFHDSRGDGFPARSDGFNRSSGVLTDPVPHEAYTHISHLKSSRDALLQLDDTTEYRQVQLSGNDGTRGGYTYPEMRRSEKNEMASLSDKLYGKMAGVENDYGHVDSLGSRRVEAIKDRIVVTEGSHREHVIGGTTWDPYRSSLERPISNYLDASGPLFVCKNDGEPLDHGSIHHKYDQDVYREHTNNYMREDHGYGRDAGLQPEDEILNMSSMTGYDPGLDGIDDDIQERLTEEELEFIEQPKRMQKRKLNVETELTRKNPRSKFSNKRNIGGKVHNTNPSTSVFSPSRYRNIGETIHGVGHRNSNRVAFGGPSRNPWQLKSNGRDIKKRLGPSFRDIKRRLGPVGPGPQEANMPHPSVKKRKVQKFLNTNGDGHHESVHAEEEGPSDGNLPPAKSEPREESEEFKQLVQGAFLKFVKQLNENPGQRRRLKKQGKAGSLKCTVCGSDSEEFMDTESLAVHACTVPKVGLRAQHLGFHKAVCSLMGWKSAEILNSQWVCQLLPDAENVALKEDLIIWPPVVFIHNSSLGDINPDGRVSVPVEMLEGILRDFGLLPVEYDFTVEFVSMANMGFGEKTEVCQGKPANATMVVKFSGTFSGFQEAEKLHKIYADNKHGRTEFQSINPNDTRKASASKVEEFLYGYQGIADDLDKLDFITKKRRFVRSKKEIQEIADAPLKTE</sequence>
<evidence type="ECO:0000313" key="2">
    <source>
        <dbReference type="Proteomes" id="UP001062846"/>
    </source>
</evidence>
<dbReference type="EMBL" id="CM046400">
    <property type="protein sequence ID" value="KAI8524271.1"/>
    <property type="molecule type" value="Genomic_DNA"/>
</dbReference>
<dbReference type="Proteomes" id="UP001062846">
    <property type="component" value="Chromosome 13"/>
</dbReference>
<comment type="caution">
    <text evidence="1">The sequence shown here is derived from an EMBL/GenBank/DDBJ whole genome shotgun (WGS) entry which is preliminary data.</text>
</comment>
<organism evidence="1 2">
    <name type="scientific">Rhododendron molle</name>
    <name type="common">Chinese azalea</name>
    <name type="synonym">Azalea mollis</name>
    <dbReference type="NCBI Taxonomy" id="49168"/>
    <lineage>
        <taxon>Eukaryota</taxon>
        <taxon>Viridiplantae</taxon>
        <taxon>Streptophyta</taxon>
        <taxon>Embryophyta</taxon>
        <taxon>Tracheophyta</taxon>
        <taxon>Spermatophyta</taxon>
        <taxon>Magnoliopsida</taxon>
        <taxon>eudicotyledons</taxon>
        <taxon>Gunneridae</taxon>
        <taxon>Pentapetalae</taxon>
        <taxon>asterids</taxon>
        <taxon>Ericales</taxon>
        <taxon>Ericaceae</taxon>
        <taxon>Ericoideae</taxon>
        <taxon>Rhodoreae</taxon>
        <taxon>Rhododendron</taxon>
    </lineage>
</organism>